<dbReference type="InterPro" id="IPR038499">
    <property type="entry name" value="BRO1_sf"/>
</dbReference>
<comment type="similarity">
    <text evidence="1">Belongs to the palA/RIM20 family.</text>
</comment>
<organism evidence="3 4">
    <name type="scientific">Ogataea philodendri</name>
    <dbReference type="NCBI Taxonomy" id="1378263"/>
    <lineage>
        <taxon>Eukaryota</taxon>
        <taxon>Fungi</taxon>
        <taxon>Dikarya</taxon>
        <taxon>Ascomycota</taxon>
        <taxon>Saccharomycotina</taxon>
        <taxon>Pichiomycetes</taxon>
        <taxon>Pichiales</taxon>
        <taxon>Pichiaceae</taxon>
        <taxon>Ogataea</taxon>
    </lineage>
</organism>
<dbReference type="AlphaFoldDB" id="A0A9P8NUS9"/>
<evidence type="ECO:0000313" key="4">
    <source>
        <dbReference type="Proteomes" id="UP000769157"/>
    </source>
</evidence>
<evidence type="ECO:0000256" key="1">
    <source>
        <dbReference type="ARBA" id="ARBA00038154"/>
    </source>
</evidence>
<dbReference type="Gene3D" id="1.20.140.50">
    <property type="entry name" value="alix/aip1 like domains"/>
    <property type="match status" value="1"/>
</dbReference>
<evidence type="ECO:0000313" key="3">
    <source>
        <dbReference type="EMBL" id="KAH3660032.1"/>
    </source>
</evidence>
<accession>A0A9P8NUS9</accession>
<evidence type="ECO:0000259" key="2">
    <source>
        <dbReference type="PROSITE" id="PS51180"/>
    </source>
</evidence>
<protein>
    <recommendedName>
        <fullName evidence="2">BRO1 domain-containing protein</fullName>
    </recommendedName>
</protein>
<dbReference type="EMBL" id="JAEUBE010000511">
    <property type="protein sequence ID" value="KAH3660032.1"/>
    <property type="molecule type" value="Genomic_DNA"/>
</dbReference>
<dbReference type="GeneID" id="70239201"/>
<dbReference type="Pfam" id="PF03097">
    <property type="entry name" value="BRO1"/>
    <property type="match status" value="1"/>
</dbReference>
<dbReference type="Proteomes" id="UP000769157">
    <property type="component" value="Unassembled WGS sequence"/>
</dbReference>
<dbReference type="PANTHER" id="PTHR23030">
    <property type="entry name" value="PCD6 INTERACTING PROTEIN-RELATED"/>
    <property type="match status" value="1"/>
</dbReference>
<dbReference type="CDD" id="cd09241">
    <property type="entry name" value="BRO1_ScRim20-like"/>
    <property type="match status" value="1"/>
</dbReference>
<sequence length="711" mass="83394">METNLLRVPVRRTDRVDLYTSLKRNIDDQFYQSSVKFEKNLREFDDLRRTAELPTPTLESIAQLKRYYVQLSEVQTKIPDDFCEFPWYGTLGVRVDGPFAYKSIWYERANILYQIAACYSELALNADERHKDDGIKQSCIYFQHSAGYFDLLRTQIIPQLKDTPLELRDEVLLSLKFLMLAQAQERFWLFAMKSDLKNTVVSKLSAQISDYYEESLRYATKTVCFRKDWIAYMKIKSTHFLSAAHYRYSLHCAEQERFGEEIAYLRKAASISNTKLPKIDNDLVLEDYESLKSTVNDRLRKAERENDLIYLQEVPTVDSVPQVSMVKSLIPGELSDPLIAIQSQEFGSPLFDGLVPFNVIQIATSYRDRVENYYLLNFEKPLEELNNKLDQFLAEHDICSQIEAILNPKRIPSWVKDNKEKLEQERYKVKLQNLETELKNARQDAHPKLHELLHEMNIARENDLQQRRLLGTRWQVPDFDESASECYELLGKLESYLEQSTKGDRIIFQQLKDLKPYLQVYNSEASLNEFIPETDIFKLNPDFKEVVFKLDDKIKQVKSLKSERHEFLDNLKAKMNQNQILLEVTEQYKRLASQHVTISEQSMQFILDENLRKFDKELEYLSSTARIQDSDVSLIADLYDIFKASKRELRIGKERETALKVLRETMLGYNEVVENLQQGINFYKEFSDNLTTAASKVSEFLTHRRVTVSNL</sequence>
<reference evidence="3" key="1">
    <citation type="journal article" date="2021" name="Open Biol.">
        <title>Shared evolutionary footprints suggest mitochondrial oxidative damage underlies multiple complex I losses in fungi.</title>
        <authorList>
            <person name="Schikora-Tamarit M.A."/>
            <person name="Marcet-Houben M."/>
            <person name="Nosek J."/>
            <person name="Gabaldon T."/>
        </authorList>
    </citation>
    <scope>NUCLEOTIDE SEQUENCE</scope>
    <source>
        <strain evidence="3">CBS6075</strain>
    </source>
</reference>
<dbReference type="Pfam" id="PF13949">
    <property type="entry name" value="ALIX_LYPXL_bnd"/>
    <property type="match status" value="1"/>
</dbReference>
<dbReference type="Gene3D" id="1.25.40.280">
    <property type="entry name" value="alix/aip1 like domains"/>
    <property type="match status" value="1"/>
</dbReference>
<name>A0A9P8NUS9_9ASCO</name>
<dbReference type="PROSITE" id="PS51180">
    <property type="entry name" value="BRO1"/>
    <property type="match status" value="1"/>
</dbReference>
<comment type="caution">
    <text evidence="3">The sequence shown here is derived from an EMBL/GenBank/DDBJ whole genome shotgun (WGS) entry which is preliminary data.</text>
</comment>
<reference evidence="3" key="2">
    <citation type="submission" date="2021-01" db="EMBL/GenBank/DDBJ databases">
        <authorList>
            <person name="Schikora-Tamarit M.A."/>
        </authorList>
    </citation>
    <scope>NUCLEOTIDE SEQUENCE</scope>
    <source>
        <strain evidence="3">CBS6075</strain>
    </source>
</reference>
<feature type="domain" description="BRO1" evidence="2">
    <location>
        <begin position="4"/>
        <end position="389"/>
    </location>
</feature>
<dbReference type="InterPro" id="IPR025304">
    <property type="entry name" value="ALIX_V_dom"/>
</dbReference>
<dbReference type="RefSeq" id="XP_046057743.1">
    <property type="nucleotide sequence ID" value="XM_046208611.1"/>
</dbReference>
<gene>
    <name evidence="3" type="ORF">OGAPHI_007237</name>
</gene>
<keyword evidence="4" id="KW-1185">Reference proteome</keyword>
<dbReference type="PANTHER" id="PTHR23030:SF39">
    <property type="entry name" value="PROGRAMMED CELL DEATH 6-INTERACTING PROTEIN"/>
    <property type="match status" value="1"/>
</dbReference>
<dbReference type="Gene3D" id="1.20.120.560">
    <property type="entry name" value="alix/aip1 in complex with the ypdl late domain"/>
    <property type="match status" value="1"/>
</dbReference>
<dbReference type="OrthoDB" id="64867at2759"/>
<dbReference type="GO" id="GO:0005768">
    <property type="term" value="C:endosome"/>
    <property type="evidence" value="ECO:0007669"/>
    <property type="project" value="TreeGrafter"/>
</dbReference>
<dbReference type="SMART" id="SM01041">
    <property type="entry name" value="BRO1"/>
    <property type="match status" value="1"/>
</dbReference>
<proteinExistence type="inferred from homology"/>
<dbReference type="InterPro" id="IPR004328">
    <property type="entry name" value="BRO1_dom"/>
</dbReference>